<evidence type="ECO:0000313" key="19">
    <source>
        <dbReference type="Proteomes" id="UP000292781"/>
    </source>
</evidence>
<dbReference type="GO" id="GO:0046872">
    <property type="term" value="F:metal ion binding"/>
    <property type="evidence" value="ECO:0007669"/>
    <property type="project" value="UniProtKB-KW"/>
</dbReference>
<dbReference type="EC" id="2.7.3.9" evidence="5 16"/>
<dbReference type="EMBL" id="SJFN01000046">
    <property type="protein sequence ID" value="TBW33301.1"/>
    <property type="molecule type" value="Genomic_DNA"/>
</dbReference>
<keyword evidence="8 16" id="KW-0963">Cytoplasm</keyword>
<evidence type="ECO:0000256" key="14">
    <source>
        <dbReference type="ARBA" id="ARBA00022842"/>
    </source>
</evidence>
<organism evidence="18 19">
    <name type="scientific">Siculibacillus lacustris</name>
    <dbReference type="NCBI Taxonomy" id="1549641"/>
    <lineage>
        <taxon>Bacteria</taxon>
        <taxon>Pseudomonadati</taxon>
        <taxon>Pseudomonadota</taxon>
        <taxon>Alphaproteobacteria</taxon>
        <taxon>Hyphomicrobiales</taxon>
        <taxon>Ancalomicrobiaceae</taxon>
        <taxon>Siculibacillus</taxon>
    </lineage>
</organism>
<dbReference type="InterPro" id="IPR018274">
    <property type="entry name" value="PEP_util_AS"/>
</dbReference>
<dbReference type="AlphaFoldDB" id="A0A4Q9VES7"/>
<dbReference type="InterPro" id="IPR008731">
    <property type="entry name" value="PTS_EIN"/>
</dbReference>
<dbReference type="InterPro" id="IPR036637">
    <property type="entry name" value="Phosphohistidine_dom_sf"/>
</dbReference>
<dbReference type="InterPro" id="IPR008279">
    <property type="entry name" value="PEP-util_enz_mobile_dom"/>
</dbReference>
<dbReference type="InterPro" id="IPR015813">
    <property type="entry name" value="Pyrv/PenolPyrv_kinase-like_dom"/>
</dbReference>
<dbReference type="PROSITE" id="PS51350">
    <property type="entry name" value="PTS_HPR_DOM"/>
    <property type="match status" value="1"/>
</dbReference>
<comment type="similarity">
    <text evidence="4 16">Belongs to the PEP-utilizing enzyme family.</text>
</comment>
<keyword evidence="11 16" id="KW-0598">Phosphotransferase system</keyword>
<evidence type="ECO:0000256" key="3">
    <source>
        <dbReference type="ARBA" id="ARBA00004496"/>
    </source>
</evidence>
<evidence type="ECO:0000256" key="12">
    <source>
        <dbReference type="ARBA" id="ARBA00022723"/>
    </source>
</evidence>
<evidence type="ECO:0000259" key="17">
    <source>
        <dbReference type="PROSITE" id="PS51350"/>
    </source>
</evidence>
<dbReference type="Pfam" id="PF00391">
    <property type="entry name" value="PEP-utilizers"/>
    <property type="match status" value="1"/>
</dbReference>
<dbReference type="InterPro" id="IPR040442">
    <property type="entry name" value="Pyrv_kinase-like_dom_sf"/>
</dbReference>
<evidence type="ECO:0000256" key="11">
    <source>
        <dbReference type="ARBA" id="ARBA00022683"/>
    </source>
</evidence>
<reference evidence="18 19" key="1">
    <citation type="submission" date="2019-02" db="EMBL/GenBank/DDBJ databases">
        <title>Siculibacillus lacustris gen. nov., sp. nov., a new rosette-forming bacterium isolated from a freshwater crater lake (Lake St. Ana, Romania).</title>
        <authorList>
            <person name="Felfoldi T."/>
            <person name="Marton Z."/>
            <person name="Szabo A."/>
            <person name="Mentes A."/>
            <person name="Boka K."/>
            <person name="Marialigeti K."/>
            <person name="Mathe I."/>
            <person name="Koncz M."/>
            <person name="Schumann P."/>
            <person name="Toth E."/>
        </authorList>
    </citation>
    <scope>NUCLEOTIDE SEQUENCE [LARGE SCALE GENOMIC DNA]</scope>
    <source>
        <strain evidence="18 19">SA-279</strain>
    </source>
</reference>
<keyword evidence="18" id="KW-0670">Pyruvate</keyword>
<dbReference type="InterPro" id="IPR050499">
    <property type="entry name" value="PEP-utilizing_PTS_enzyme"/>
</dbReference>
<evidence type="ECO:0000256" key="6">
    <source>
        <dbReference type="ARBA" id="ARBA00016544"/>
    </source>
</evidence>
<dbReference type="Pfam" id="PF00381">
    <property type="entry name" value="PTS-HPr"/>
    <property type="match status" value="1"/>
</dbReference>
<evidence type="ECO:0000256" key="5">
    <source>
        <dbReference type="ARBA" id="ARBA00012232"/>
    </source>
</evidence>
<dbReference type="GO" id="GO:0009401">
    <property type="term" value="P:phosphoenolpyruvate-dependent sugar phosphotransferase system"/>
    <property type="evidence" value="ECO:0007669"/>
    <property type="project" value="UniProtKB-KW"/>
</dbReference>
<dbReference type="PROSITE" id="PS00370">
    <property type="entry name" value="PEP_ENZYMES_PHOS_SITE"/>
    <property type="match status" value="1"/>
</dbReference>
<dbReference type="InterPro" id="IPR036618">
    <property type="entry name" value="PtsI_HPr-bd_sf"/>
</dbReference>
<dbReference type="PRINTS" id="PR01736">
    <property type="entry name" value="PHPHTRNFRASE"/>
</dbReference>
<dbReference type="Gene3D" id="3.50.30.10">
    <property type="entry name" value="Phosphohistidine domain"/>
    <property type="match status" value="1"/>
</dbReference>
<dbReference type="Gene3D" id="1.10.274.10">
    <property type="entry name" value="PtsI, HPr-binding domain"/>
    <property type="match status" value="1"/>
</dbReference>
<dbReference type="CDD" id="cd00367">
    <property type="entry name" value="PTS-HPr_like"/>
    <property type="match status" value="1"/>
</dbReference>
<dbReference type="PANTHER" id="PTHR46244">
    <property type="entry name" value="PHOSPHOENOLPYRUVATE-PROTEIN PHOSPHOTRANSFERASE"/>
    <property type="match status" value="1"/>
</dbReference>
<dbReference type="PIRSF" id="PIRSF000732">
    <property type="entry name" value="PTS_enzyme_I"/>
    <property type="match status" value="1"/>
</dbReference>
<evidence type="ECO:0000256" key="9">
    <source>
        <dbReference type="ARBA" id="ARBA00022597"/>
    </source>
</evidence>
<dbReference type="InterPro" id="IPR006318">
    <property type="entry name" value="PTS_EI-like"/>
</dbReference>
<keyword evidence="12 16" id="KW-0479">Metal-binding</keyword>
<dbReference type="GO" id="GO:0008965">
    <property type="term" value="F:phosphoenolpyruvate-protein phosphotransferase activity"/>
    <property type="evidence" value="ECO:0007669"/>
    <property type="project" value="UniProtKB-EC"/>
</dbReference>
<comment type="subcellular location">
    <subcellularLocation>
        <location evidence="3 16">Cytoplasm</location>
    </subcellularLocation>
</comment>
<keyword evidence="13 16" id="KW-0418">Kinase</keyword>
<dbReference type="NCBIfam" id="TIGR01417">
    <property type="entry name" value="PTS_I_fam"/>
    <property type="match status" value="1"/>
</dbReference>
<dbReference type="NCBIfam" id="TIGR01003">
    <property type="entry name" value="PTS_HPr_family"/>
    <property type="match status" value="1"/>
</dbReference>
<dbReference type="SUPFAM" id="SSF47831">
    <property type="entry name" value="Enzyme I of the PEP:sugar phosphotransferase system HPr-binding (sub)domain"/>
    <property type="match status" value="1"/>
</dbReference>
<sequence length="652" mass="67780">MQRTLSVGVRDGLHARPAAQLVRLAKSFTSAVVLERGGATADAKSPLKLMLLGVKEADEVTLRTTGDDAAAALEQIAAFLGGAEAGIAPAPAAAPVIAASVAPTLAETGRRGVPASDGVAVGPVHVHAHPGLPEPLGRIAPEAAPAEVERFHTALADTLASVSARAGTLPGADLQPIVEALADVAGDPEWARLVEERIAGGADAVAAVLLAGTDVAGRFEAMDDAYARARAEDIRSVSRAVVGTLLGWTATSLAEVPAGAIVVADEVTALDLSGAPLERIAGFLCRCGAATSHAAIVARSHGIPAVFGWDEPLERLATAKVVALDGTTGEVHLDPDAATIADFQARIRARQASVAALAPYRTISPRTRDGRAVTVAANIGSLRDIDPALEAGAEGVGLFRTELVFMETAELPSEDQQTAIYREVIERFRPRPVTIRTLDIGGDKPIPAIAFAPEDNPFLGWRGVRMCLDRPDVFLPQIRALLRAAAAGPLRVMVPMVSDIDEVHAVKALIDTCRADLAARGVAHGRFDLGIMVETPAAALLAPALAREVAFFSIGTNDLTQYVMAADRTNRQVARLCRPDHPAVIEAVRLVCVAAAVAGIPVAVCGEAAARAEMVPILVGLGVDELSMSAPAILRVKKQVTEIWAVPPEARP</sequence>
<dbReference type="Pfam" id="PF02896">
    <property type="entry name" value="PEP-utilizers_C"/>
    <property type="match status" value="1"/>
</dbReference>
<keyword evidence="7 16" id="KW-0813">Transport</keyword>
<keyword evidence="19" id="KW-1185">Reference proteome</keyword>
<dbReference type="GO" id="GO:0005737">
    <property type="term" value="C:cytoplasm"/>
    <property type="evidence" value="ECO:0007669"/>
    <property type="project" value="UniProtKB-SubCell"/>
</dbReference>
<protein>
    <recommendedName>
        <fullName evidence="6 16">Phosphoenolpyruvate-protein phosphotransferase</fullName>
        <ecNumber evidence="5 16">2.7.3.9</ecNumber>
    </recommendedName>
    <alternativeName>
        <fullName evidence="15 16">Phosphotransferase system, enzyme I</fullName>
    </alternativeName>
</protein>
<dbReference type="SUPFAM" id="SSF55594">
    <property type="entry name" value="HPr-like"/>
    <property type="match status" value="1"/>
</dbReference>
<evidence type="ECO:0000256" key="16">
    <source>
        <dbReference type="PIRNR" id="PIRNR000732"/>
    </source>
</evidence>
<evidence type="ECO:0000256" key="7">
    <source>
        <dbReference type="ARBA" id="ARBA00022448"/>
    </source>
</evidence>
<comment type="caution">
    <text evidence="18">The sequence shown here is derived from an EMBL/GenBank/DDBJ whole genome shotgun (WGS) entry which is preliminary data.</text>
</comment>
<dbReference type="Gene3D" id="3.20.20.60">
    <property type="entry name" value="Phosphoenolpyruvate-binding domains"/>
    <property type="match status" value="1"/>
</dbReference>
<evidence type="ECO:0000256" key="15">
    <source>
        <dbReference type="ARBA" id="ARBA00033235"/>
    </source>
</evidence>
<dbReference type="Gene3D" id="3.30.1340.10">
    <property type="entry name" value="HPr-like"/>
    <property type="match status" value="1"/>
</dbReference>
<proteinExistence type="inferred from homology"/>
<dbReference type="InterPro" id="IPR024692">
    <property type="entry name" value="PTS_EI"/>
</dbReference>
<keyword evidence="9 16" id="KW-0762">Sugar transport</keyword>
<comment type="function">
    <text evidence="16">General (non sugar-specific) component of the phosphoenolpyruvate-dependent sugar phosphotransferase system (sugar PTS). This major carbohydrate active-transport system catalyzes the phosphorylation of incoming sugar substrates concomitantly with their translocation across the cell membrane. Enzyme I transfers the phosphoryl group from phosphoenolpyruvate (PEP) to the phosphoryl carrier protein (HPr).</text>
</comment>
<dbReference type="PROSITE" id="PS00369">
    <property type="entry name" value="PTS_HPR_HIS"/>
    <property type="match status" value="1"/>
</dbReference>
<evidence type="ECO:0000313" key="18">
    <source>
        <dbReference type="EMBL" id="TBW33301.1"/>
    </source>
</evidence>
<dbReference type="PRINTS" id="PR00107">
    <property type="entry name" value="PHOSPHOCPHPR"/>
</dbReference>
<evidence type="ECO:0000256" key="2">
    <source>
        <dbReference type="ARBA" id="ARBA00001946"/>
    </source>
</evidence>
<dbReference type="InterPro" id="IPR000032">
    <property type="entry name" value="HPr-like"/>
</dbReference>
<dbReference type="Proteomes" id="UP000292781">
    <property type="component" value="Unassembled WGS sequence"/>
</dbReference>
<dbReference type="PANTHER" id="PTHR46244:SF6">
    <property type="entry name" value="PHOSPHOENOLPYRUVATE-PROTEIN PHOSPHOTRANSFERASE"/>
    <property type="match status" value="1"/>
</dbReference>
<evidence type="ECO:0000256" key="4">
    <source>
        <dbReference type="ARBA" id="ARBA00007837"/>
    </source>
</evidence>
<dbReference type="InterPro" id="IPR001020">
    <property type="entry name" value="PTS_HPr_His_P_site"/>
</dbReference>
<dbReference type="SUPFAM" id="SSF51621">
    <property type="entry name" value="Phosphoenolpyruvate/pyruvate domain"/>
    <property type="match status" value="1"/>
</dbReference>
<dbReference type="InterPro" id="IPR035895">
    <property type="entry name" value="HPr-like_sf"/>
</dbReference>
<gene>
    <name evidence="18" type="primary">ptsP</name>
    <name evidence="18" type="ORF">EYW49_20755</name>
</gene>
<feature type="domain" description="HPr" evidence="17">
    <location>
        <begin position="1"/>
        <end position="91"/>
    </location>
</feature>
<dbReference type="OrthoDB" id="9765468at2"/>
<evidence type="ECO:0000256" key="13">
    <source>
        <dbReference type="ARBA" id="ARBA00022777"/>
    </source>
</evidence>
<keyword evidence="10 16" id="KW-0808">Transferase</keyword>
<evidence type="ECO:0000256" key="10">
    <source>
        <dbReference type="ARBA" id="ARBA00022679"/>
    </source>
</evidence>
<accession>A0A4Q9VES7</accession>
<dbReference type="SUPFAM" id="SSF52009">
    <property type="entry name" value="Phosphohistidine domain"/>
    <property type="match status" value="1"/>
</dbReference>
<keyword evidence="14 16" id="KW-0460">Magnesium</keyword>
<dbReference type="Pfam" id="PF05524">
    <property type="entry name" value="PEP-utilisers_N"/>
    <property type="match status" value="1"/>
</dbReference>
<evidence type="ECO:0000256" key="1">
    <source>
        <dbReference type="ARBA" id="ARBA00000683"/>
    </source>
</evidence>
<comment type="catalytic activity">
    <reaction evidence="1 16">
        <text>L-histidyl-[protein] + phosphoenolpyruvate = N(pros)-phospho-L-histidyl-[protein] + pyruvate</text>
        <dbReference type="Rhea" id="RHEA:23880"/>
        <dbReference type="Rhea" id="RHEA-COMP:9745"/>
        <dbReference type="Rhea" id="RHEA-COMP:9746"/>
        <dbReference type="ChEBI" id="CHEBI:15361"/>
        <dbReference type="ChEBI" id="CHEBI:29979"/>
        <dbReference type="ChEBI" id="CHEBI:58702"/>
        <dbReference type="ChEBI" id="CHEBI:64837"/>
        <dbReference type="EC" id="2.7.3.9"/>
    </reaction>
</comment>
<dbReference type="GO" id="GO:0016301">
    <property type="term" value="F:kinase activity"/>
    <property type="evidence" value="ECO:0007669"/>
    <property type="project" value="UniProtKB-KW"/>
</dbReference>
<name>A0A4Q9VES7_9HYPH</name>
<comment type="cofactor">
    <cofactor evidence="2 16">
        <name>Mg(2+)</name>
        <dbReference type="ChEBI" id="CHEBI:18420"/>
    </cofactor>
</comment>
<dbReference type="InterPro" id="IPR000121">
    <property type="entry name" value="PEP_util_C"/>
</dbReference>
<evidence type="ECO:0000256" key="8">
    <source>
        <dbReference type="ARBA" id="ARBA00022490"/>
    </source>
</evidence>